<evidence type="ECO:0000256" key="26">
    <source>
        <dbReference type="SAM" id="Phobius"/>
    </source>
</evidence>
<feature type="transmembrane region" description="Helical" evidence="26">
    <location>
        <begin position="172"/>
        <end position="190"/>
    </location>
</feature>
<evidence type="ECO:0000256" key="19">
    <source>
        <dbReference type="ARBA" id="ARBA00051447"/>
    </source>
</evidence>
<feature type="transmembrane region" description="Helical" evidence="26">
    <location>
        <begin position="202"/>
        <end position="222"/>
    </location>
</feature>
<feature type="transmembrane region" description="Helical" evidence="26">
    <location>
        <begin position="265"/>
        <end position="288"/>
    </location>
</feature>
<evidence type="ECO:0000256" key="10">
    <source>
        <dbReference type="ARBA" id="ARBA00023018"/>
    </source>
</evidence>
<keyword evidence="7 26" id="KW-0812">Transmembrane</keyword>
<evidence type="ECO:0000256" key="15">
    <source>
        <dbReference type="ARBA" id="ARBA00050101"/>
    </source>
</evidence>
<dbReference type="OrthoDB" id="2985014at2759"/>
<comment type="catalytic activity">
    <reaction evidence="17">
        <text>N-acetylneuraminate(in) + H(+)(in) = N-acetylneuraminate(out) + H(+)(out)</text>
        <dbReference type="Rhea" id="RHEA:28987"/>
        <dbReference type="ChEBI" id="CHEBI:15378"/>
        <dbReference type="ChEBI" id="CHEBI:35418"/>
    </reaction>
    <physiologicalReaction direction="right-to-left" evidence="17">
        <dbReference type="Rhea" id="RHEA:28989"/>
    </physiologicalReaction>
</comment>
<keyword evidence="5" id="KW-0813">Transport</keyword>
<dbReference type="GO" id="GO:0046942">
    <property type="term" value="P:carboxylic acid transport"/>
    <property type="evidence" value="ECO:0007669"/>
    <property type="project" value="UniProtKB-ARBA"/>
</dbReference>
<evidence type="ECO:0000256" key="2">
    <source>
        <dbReference type="ARBA" id="ARBA00004554"/>
    </source>
</evidence>
<dbReference type="GO" id="GO:0015293">
    <property type="term" value="F:symporter activity"/>
    <property type="evidence" value="ECO:0007669"/>
    <property type="project" value="UniProtKB-KW"/>
</dbReference>
<evidence type="ECO:0000313" key="28">
    <source>
        <dbReference type="EMBL" id="CAD7243790.1"/>
    </source>
</evidence>
<dbReference type="CDD" id="cd17318">
    <property type="entry name" value="MFS_SLC17"/>
    <property type="match status" value="1"/>
</dbReference>
<dbReference type="FunFam" id="1.20.1250.20:FF:000067">
    <property type="entry name" value="sialin isoform X2"/>
    <property type="match status" value="1"/>
</dbReference>
<evidence type="ECO:0000256" key="24">
    <source>
        <dbReference type="ARBA" id="ARBA00081195"/>
    </source>
</evidence>
<feature type="transmembrane region" description="Helical" evidence="26">
    <location>
        <begin position="112"/>
        <end position="131"/>
    </location>
</feature>
<evidence type="ECO:0000256" key="12">
    <source>
        <dbReference type="ARBA" id="ARBA00023180"/>
    </source>
</evidence>
<evidence type="ECO:0000256" key="20">
    <source>
        <dbReference type="ARBA" id="ARBA00051612"/>
    </source>
</evidence>
<evidence type="ECO:0000256" key="5">
    <source>
        <dbReference type="ARBA" id="ARBA00022448"/>
    </source>
</evidence>
<comment type="catalytic activity">
    <reaction evidence="16">
        <text>L-aspartate(out) = L-aspartate(in)</text>
        <dbReference type="Rhea" id="RHEA:66332"/>
        <dbReference type="ChEBI" id="CHEBI:29991"/>
    </reaction>
    <physiologicalReaction direction="left-to-right" evidence="16">
        <dbReference type="Rhea" id="RHEA:66333"/>
    </physiologicalReaction>
</comment>
<feature type="transmembrane region" description="Helical" evidence="26">
    <location>
        <begin position="370"/>
        <end position="390"/>
    </location>
</feature>
<dbReference type="InterPro" id="IPR050382">
    <property type="entry name" value="MFS_Na/Anion_cotransporter"/>
</dbReference>
<sequence>MGVIPIRYLLAALNSLGHAIVYGLKVNLSVAIVVMVNHTAVTQKTAHVQVHHNATECDAGYDNVTKDTSADDGPFEWDSHIQGYILGAYFWGYIVTQLPGGRLSEMFSAKHLFGLGVMLNILGTVFSPIASKGGYPWLILLRIIEGFGGGVTLPATHVLLAHWSPPVERSTLSAIVYAGMSLGTVISLPLSGIMASDLGWESVFYIQGSLGVIWYLLWLLLVTDEPTTHRLISDDEKEYICKSIGKATVSAGTEKRNISVPWRSVFTSMPFYAIMVAHMCNNWGWYMLLVELPTFMKQVLGFDIKSNSLLSALPYFIMWLFGIAFGYLGTFLRDRQLVSTTVYKKIATGLASLGPGICLALVTYMGCNRAAAVTLLTIGVSCIAGMYGGFLSNHIDIAPNFAGTLMALTNTMATIPGITVPIIVGAITHGDTSVYQWRIIFFITTAIYLFEFVFYTIFSSGNEQPWNRVEDAKEPEATISLNMDSPISLKTEDA</sequence>
<evidence type="ECO:0000256" key="9">
    <source>
        <dbReference type="ARBA" id="ARBA00022989"/>
    </source>
</evidence>
<dbReference type="EMBL" id="CAJPEV010000499">
    <property type="protein sequence ID" value="CAG0885884.1"/>
    <property type="molecule type" value="Genomic_DNA"/>
</dbReference>
<evidence type="ECO:0000256" key="6">
    <source>
        <dbReference type="ARBA" id="ARBA00022475"/>
    </source>
</evidence>
<evidence type="ECO:0000256" key="7">
    <source>
        <dbReference type="ARBA" id="ARBA00022692"/>
    </source>
</evidence>
<protein>
    <recommendedName>
        <fullName evidence="22">Sialin</fullName>
    </recommendedName>
    <alternativeName>
        <fullName evidence="25">H(+)/nitrate cotransporter</fullName>
    </alternativeName>
    <alternativeName>
        <fullName evidence="23">H(+)/sialic acid cotransporter</fullName>
    </alternativeName>
    <alternativeName>
        <fullName evidence="24">Vesicular excitatory amino acid transporter</fullName>
    </alternativeName>
</protein>
<feature type="transmembrane region" description="Helical" evidence="26">
    <location>
        <begin position="342"/>
        <end position="364"/>
    </location>
</feature>
<evidence type="ECO:0000256" key="17">
    <source>
        <dbReference type="ARBA" id="ARBA00050625"/>
    </source>
</evidence>
<keyword evidence="10" id="KW-0770">Synapse</keyword>
<dbReference type="GO" id="GO:0030672">
    <property type="term" value="C:synaptic vesicle membrane"/>
    <property type="evidence" value="ECO:0007669"/>
    <property type="project" value="UniProtKB-SubCell"/>
</dbReference>
<evidence type="ECO:0000256" key="21">
    <source>
        <dbReference type="ARBA" id="ARBA00056891"/>
    </source>
</evidence>
<evidence type="ECO:0000256" key="23">
    <source>
        <dbReference type="ARBA" id="ARBA00080244"/>
    </source>
</evidence>
<evidence type="ECO:0000256" key="11">
    <source>
        <dbReference type="ARBA" id="ARBA00023136"/>
    </source>
</evidence>
<evidence type="ECO:0000256" key="8">
    <source>
        <dbReference type="ARBA" id="ARBA00022847"/>
    </source>
</evidence>
<dbReference type="PANTHER" id="PTHR11662:SF457">
    <property type="entry name" value="MAJOR FACILITATOR SUPERFAMILY TRANSPORTER 3"/>
    <property type="match status" value="1"/>
</dbReference>
<dbReference type="EMBL" id="LR900016">
    <property type="protein sequence ID" value="CAD7243790.1"/>
    <property type="molecule type" value="Genomic_DNA"/>
</dbReference>
<dbReference type="PROSITE" id="PS50850">
    <property type="entry name" value="MFS"/>
    <property type="match status" value="1"/>
</dbReference>
<comment type="catalytic activity">
    <reaction evidence="20">
        <text>D-glucuronate(out) + H(+)(out) = D-glucuronate(in) + H(+)(in)</text>
        <dbReference type="Rhea" id="RHEA:72591"/>
        <dbReference type="ChEBI" id="CHEBI:15378"/>
        <dbReference type="ChEBI" id="CHEBI:58720"/>
    </reaction>
    <physiologicalReaction direction="left-to-right" evidence="20">
        <dbReference type="Rhea" id="RHEA:72592"/>
    </physiologicalReaction>
</comment>
<evidence type="ECO:0000256" key="18">
    <source>
        <dbReference type="ARBA" id="ARBA00051403"/>
    </source>
</evidence>
<dbReference type="SUPFAM" id="SSF103473">
    <property type="entry name" value="MFS general substrate transporter"/>
    <property type="match status" value="1"/>
</dbReference>
<reference evidence="28" key="1">
    <citation type="submission" date="2020-11" db="EMBL/GenBank/DDBJ databases">
        <authorList>
            <person name="Tran Van P."/>
        </authorList>
    </citation>
    <scope>NUCLEOTIDE SEQUENCE</scope>
</reference>
<keyword evidence="12" id="KW-0325">Glycoprotein</keyword>
<evidence type="ECO:0000256" key="16">
    <source>
        <dbReference type="ARBA" id="ARBA00050554"/>
    </source>
</evidence>
<dbReference type="InterPro" id="IPR036259">
    <property type="entry name" value="MFS_trans_sf"/>
</dbReference>
<proteinExistence type="predicted"/>
<keyword evidence="13" id="KW-0458">Lysosome</keyword>
<feature type="transmembrane region" description="Helical" evidence="26">
    <location>
        <begin position="402"/>
        <end position="427"/>
    </location>
</feature>
<gene>
    <name evidence="28" type="ORF">DSTB1V02_LOCUS3702</name>
</gene>
<organism evidence="28">
    <name type="scientific">Darwinula stevensoni</name>
    <dbReference type="NCBI Taxonomy" id="69355"/>
    <lineage>
        <taxon>Eukaryota</taxon>
        <taxon>Metazoa</taxon>
        <taxon>Ecdysozoa</taxon>
        <taxon>Arthropoda</taxon>
        <taxon>Crustacea</taxon>
        <taxon>Oligostraca</taxon>
        <taxon>Ostracoda</taxon>
        <taxon>Podocopa</taxon>
        <taxon>Podocopida</taxon>
        <taxon>Darwinulocopina</taxon>
        <taxon>Darwinuloidea</taxon>
        <taxon>Darwinulidae</taxon>
        <taxon>Darwinula</taxon>
    </lineage>
</organism>
<name>A0A7R9A5S5_9CRUS</name>
<keyword evidence="9 26" id="KW-1133">Transmembrane helix</keyword>
<comment type="subcellular location">
    <subcellularLocation>
        <location evidence="2">Basolateral cell membrane</location>
        <topology evidence="2">Multi-pass membrane protein</topology>
    </subcellularLocation>
    <subcellularLocation>
        <location evidence="3">Cytoplasmic vesicle</location>
        <location evidence="3">Secretory vesicle membrane</location>
        <topology evidence="3">Multi-pass membrane protein</topology>
    </subcellularLocation>
    <subcellularLocation>
        <location evidence="1">Cytoplasmic vesicle</location>
        <location evidence="1">Secretory vesicle</location>
        <location evidence="1">Synaptic vesicle membrane</location>
    </subcellularLocation>
    <subcellularLocation>
        <location evidence="4">Lysosome membrane</location>
    </subcellularLocation>
</comment>
<feature type="transmembrane region" description="Helical" evidence="26">
    <location>
        <begin position="308"/>
        <end position="330"/>
    </location>
</feature>
<dbReference type="GO" id="GO:0016323">
    <property type="term" value="C:basolateral plasma membrane"/>
    <property type="evidence" value="ECO:0007669"/>
    <property type="project" value="UniProtKB-SubCell"/>
</dbReference>
<comment type="function">
    <text evidence="21">Receptor for CM101, a polysaccharide produced by group B Streptococcus with antipathoangiogenic properties.</text>
</comment>
<comment type="catalytic activity">
    <reaction evidence="15">
        <text>2 nitrate(out) + H(+)(out) = 2 nitrate(in) + H(+)(in)</text>
        <dbReference type="Rhea" id="RHEA:71539"/>
        <dbReference type="ChEBI" id="CHEBI:15378"/>
        <dbReference type="ChEBI" id="CHEBI:17632"/>
    </reaction>
    <physiologicalReaction direction="left-to-right" evidence="15">
        <dbReference type="Rhea" id="RHEA:71540"/>
    </physiologicalReaction>
</comment>
<feature type="transmembrane region" description="Helical" evidence="26">
    <location>
        <begin position="137"/>
        <end position="160"/>
    </location>
</feature>
<keyword evidence="11 26" id="KW-0472">Membrane</keyword>
<evidence type="ECO:0000256" key="1">
    <source>
        <dbReference type="ARBA" id="ARBA00004432"/>
    </source>
</evidence>
<evidence type="ECO:0000256" key="14">
    <source>
        <dbReference type="ARBA" id="ARBA00023329"/>
    </source>
</evidence>
<dbReference type="AlphaFoldDB" id="A0A7R9A5S5"/>
<evidence type="ECO:0000256" key="22">
    <source>
        <dbReference type="ARBA" id="ARBA00069713"/>
    </source>
</evidence>
<comment type="catalytic activity">
    <reaction evidence="19">
        <text>L-glutamate(out) = L-glutamate(in)</text>
        <dbReference type="Rhea" id="RHEA:66336"/>
        <dbReference type="ChEBI" id="CHEBI:29985"/>
    </reaction>
    <physiologicalReaction direction="left-to-right" evidence="19">
        <dbReference type="Rhea" id="RHEA:66337"/>
    </physiologicalReaction>
</comment>
<dbReference type="InterPro" id="IPR020846">
    <property type="entry name" value="MFS_dom"/>
</dbReference>
<keyword evidence="8" id="KW-0769">Symport</keyword>
<dbReference type="Proteomes" id="UP000677054">
    <property type="component" value="Unassembled WGS sequence"/>
</dbReference>
<evidence type="ECO:0000256" key="25">
    <source>
        <dbReference type="ARBA" id="ARBA00081925"/>
    </source>
</evidence>
<keyword evidence="29" id="KW-1185">Reference proteome</keyword>
<feature type="domain" description="Major facilitator superfamily (MFS) profile" evidence="27">
    <location>
        <begin position="3"/>
        <end position="463"/>
    </location>
</feature>
<evidence type="ECO:0000259" key="27">
    <source>
        <dbReference type="PROSITE" id="PS50850"/>
    </source>
</evidence>
<accession>A0A7R9A5S5</accession>
<dbReference type="Gene3D" id="1.20.1250.20">
    <property type="entry name" value="MFS general substrate transporter like domains"/>
    <property type="match status" value="2"/>
</dbReference>
<evidence type="ECO:0000256" key="13">
    <source>
        <dbReference type="ARBA" id="ARBA00023228"/>
    </source>
</evidence>
<evidence type="ECO:0000256" key="3">
    <source>
        <dbReference type="ARBA" id="ARBA00004638"/>
    </source>
</evidence>
<feature type="transmembrane region" description="Helical" evidence="26">
    <location>
        <begin position="439"/>
        <end position="458"/>
    </location>
</feature>
<evidence type="ECO:0000313" key="29">
    <source>
        <dbReference type="Proteomes" id="UP000677054"/>
    </source>
</evidence>
<keyword evidence="6" id="KW-1003">Cell membrane</keyword>
<dbReference type="GO" id="GO:0006820">
    <property type="term" value="P:monoatomic anion transport"/>
    <property type="evidence" value="ECO:0007669"/>
    <property type="project" value="TreeGrafter"/>
</dbReference>
<keyword evidence="14" id="KW-0968">Cytoplasmic vesicle</keyword>
<comment type="catalytic activity">
    <reaction evidence="18">
        <text>N-acetyl-L-aspartyl-L-glutamate(out) = N-acetyl-L-aspartyl-L-glutamate(in)</text>
        <dbReference type="Rhea" id="RHEA:72599"/>
        <dbReference type="ChEBI" id="CHEBI:76931"/>
    </reaction>
    <physiologicalReaction direction="left-to-right" evidence="18">
        <dbReference type="Rhea" id="RHEA:72600"/>
    </physiologicalReaction>
</comment>
<dbReference type="FunFam" id="1.20.1250.20:FF:000003">
    <property type="entry name" value="Solute carrier family 17 member 3"/>
    <property type="match status" value="1"/>
</dbReference>
<dbReference type="Pfam" id="PF07690">
    <property type="entry name" value="MFS_1"/>
    <property type="match status" value="1"/>
</dbReference>
<dbReference type="InterPro" id="IPR011701">
    <property type="entry name" value="MFS"/>
</dbReference>
<evidence type="ECO:0000256" key="4">
    <source>
        <dbReference type="ARBA" id="ARBA00004656"/>
    </source>
</evidence>
<dbReference type="GO" id="GO:0005765">
    <property type="term" value="C:lysosomal membrane"/>
    <property type="evidence" value="ECO:0007669"/>
    <property type="project" value="UniProtKB-SubCell"/>
</dbReference>
<dbReference type="PANTHER" id="PTHR11662">
    <property type="entry name" value="SOLUTE CARRIER FAMILY 17"/>
    <property type="match status" value="1"/>
</dbReference>